<gene>
    <name evidence="1" type="ORF">HMPREF2130_06170</name>
</gene>
<comment type="caution">
    <text evidence="1">The sequence shown here is derived from an EMBL/GenBank/DDBJ whole genome shotgun (WGS) entry which is preliminary data.</text>
</comment>
<organism evidence="1 2">
    <name type="scientific">Oligella urethralis DNF00040</name>
    <dbReference type="NCBI Taxonomy" id="1401065"/>
    <lineage>
        <taxon>Bacteria</taxon>
        <taxon>Pseudomonadati</taxon>
        <taxon>Pseudomonadota</taxon>
        <taxon>Betaproteobacteria</taxon>
        <taxon>Burkholderiales</taxon>
        <taxon>Alcaligenaceae</taxon>
        <taxon>Oligella</taxon>
    </lineage>
</organism>
<name>A0A095Z852_9BURK</name>
<proteinExistence type="predicted"/>
<dbReference type="SUPFAM" id="SSF69754">
    <property type="entry name" value="Ribosome binding protein Y (YfiA homologue)"/>
    <property type="match status" value="1"/>
</dbReference>
<dbReference type="InterPro" id="IPR036567">
    <property type="entry name" value="RHF-like"/>
</dbReference>
<dbReference type="eggNOG" id="COG1544">
    <property type="taxonomic scope" value="Bacteria"/>
</dbReference>
<reference evidence="1 2" key="1">
    <citation type="submission" date="2014-07" db="EMBL/GenBank/DDBJ databases">
        <authorList>
            <person name="McCorrison J."/>
            <person name="Sanka R."/>
            <person name="Torralba M."/>
            <person name="Gillis M."/>
            <person name="Haft D.H."/>
            <person name="Methe B."/>
            <person name="Sutton G."/>
            <person name="Nelson K.E."/>
        </authorList>
    </citation>
    <scope>NUCLEOTIDE SEQUENCE [LARGE SCALE GENOMIC DNA]</scope>
    <source>
        <strain evidence="1 2">DNF00040</strain>
    </source>
</reference>
<dbReference type="EMBL" id="JRNI01000023">
    <property type="protein sequence ID" value="KGF30546.1"/>
    <property type="molecule type" value="Genomic_DNA"/>
</dbReference>
<dbReference type="Pfam" id="PF02482">
    <property type="entry name" value="Ribosomal_S30AE"/>
    <property type="match status" value="1"/>
</dbReference>
<protein>
    <recommendedName>
        <fullName evidence="3">Ribosomal subunit interface protein</fullName>
    </recommendedName>
</protein>
<evidence type="ECO:0008006" key="3">
    <source>
        <dbReference type="Google" id="ProtNLM"/>
    </source>
</evidence>
<dbReference type="RefSeq" id="WP_036559136.1">
    <property type="nucleotide sequence ID" value="NZ_JRNI01000023.1"/>
</dbReference>
<accession>A0A095Z852</accession>
<dbReference type="Proteomes" id="UP000029629">
    <property type="component" value="Unassembled WGS sequence"/>
</dbReference>
<evidence type="ECO:0000313" key="2">
    <source>
        <dbReference type="Proteomes" id="UP000029629"/>
    </source>
</evidence>
<dbReference type="Gene3D" id="3.30.160.100">
    <property type="entry name" value="Ribosome hibernation promotion factor-like"/>
    <property type="match status" value="1"/>
</dbReference>
<evidence type="ECO:0000313" key="1">
    <source>
        <dbReference type="EMBL" id="KGF30546.1"/>
    </source>
</evidence>
<dbReference type="AlphaFoldDB" id="A0A095Z852"/>
<keyword evidence="2" id="KW-1185">Reference proteome</keyword>
<dbReference type="OrthoDB" id="121633at2"/>
<dbReference type="InterPro" id="IPR003489">
    <property type="entry name" value="RHF/RaiA"/>
</dbReference>
<sequence length="107" mass="12006">MQILVNTDRHTTRSEALVQRIEAIAAKELKHQAAHLTRVEYHLSDVNSETRAGATDKRCLVEARVATMKPVVAEHRSEDIQIAILEATRKLVQGLSKVISKSQDHRS</sequence>